<evidence type="ECO:0000256" key="4">
    <source>
        <dbReference type="SAM" id="SignalP"/>
    </source>
</evidence>
<dbReference type="PANTHER" id="PTHR43390:SF1">
    <property type="entry name" value="CHLOROPLAST PROCESSING PEPTIDASE"/>
    <property type="match status" value="1"/>
</dbReference>
<dbReference type="GO" id="GO:0016020">
    <property type="term" value="C:membrane"/>
    <property type="evidence" value="ECO:0007669"/>
    <property type="project" value="UniProtKB-SubCell"/>
</dbReference>
<evidence type="ECO:0000256" key="1">
    <source>
        <dbReference type="ARBA" id="ARBA00009370"/>
    </source>
</evidence>
<dbReference type="GO" id="GO:0009003">
    <property type="term" value="F:signal peptidase activity"/>
    <property type="evidence" value="ECO:0007669"/>
    <property type="project" value="UniProtKB-EC"/>
</dbReference>
<evidence type="ECO:0000313" key="6">
    <source>
        <dbReference type="EMBL" id="ROQ21303.1"/>
    </source>
</evidence>
<dbReference type="OrthoDB" id="5360818at2"/>
<comment type="subcellular location">
    <subcellularLocation>
        <location evidence="3">Membrane</location>
        <topology evidence="3">Multi-pass membrane protein</topology>
    </subcellularLocation>
</comment>
<sequence>MVMRKTLLLMIVTLFSASASGREFVQTGSSMEPTIKDGQKIEVGILSSFSYDPKRWDLVALKNPQDFNLLVFRIIGLPNETIRLEKEGIHINDEMIKIPMELVQAGVYYWPASAITNNENYSDNLYRTKEGEYFLLGDNTLNANDSRFQLGIIHRDSILNKVEGSL</sequence>
<name>A0A3N1NYL5_9GAMM</name>
<evidence type="ECO:0000256" key="2">
    <source>
        <dbReference type="ARBA" id="ARBA00019232"/>
    </source>
</evidence>
<comment type="catalytic activity">
    <reaction evidence="3">
        <text>Cleavage of hydrophobic, N-terminal signal or leader sequences from secreted and periplasmic proteins.</text>
        <dbReference type="EC" id="3.4.21.89"/>
    </reaction>
</comment>
<accession>A0A3N1NYL5</accession>
<evidence type="ECO:0000259" key="5">
    <source>
        <dbReference type="Pfam" id="PF10502"/>
    </source>
</evidence>
<dbReference type="InterPro" id="IPR036286">
    <property type="entry name" value="LexA/Signal_pep-like_sf"/>
</dbReference>
<evidence type="ECO:0000313" key="7">
    <source>
        <dbReference type="Proteomes" id="UP000273643"/>
    </source>
</evidence>
<dbReference type="GO" id="GO:0006465">
    <property type="term" value="P:signal peptide processing"/>
    <property type="evidence" value="ECO:0007669"/>
    <property type="project" value="InterPro"/>
</dbReference>
<dbReference type="InterPro" id="IPR000223">
    <property type="entry name" value="Pept_S26A_signal_pept_1"/>
</dbReference>
<dbReference type="GO" id="GO:0004252">
    <property type="term" value="F:serine-type endopeptidase activity"/>
    <property type="evidence" value="ECO:0007669"/>
    <property type="project" value="InterPro"/>
</dbReference>
<dbReference type="PANTHER" id="PTHR43390">
    <property type="entry name" value="SIGNAL PEPTIDASE I"/>
    <property type="match status" value="1"/>
</dbReference>
<feature type="domain" description="Peptidase S26" evidence="5">
    <location>
        <begin position="6"/>
        <end position="163"/>
    </location>
</feature>
<dbReference type="Pfam" id="PF10502">
    <property type="entry name" value="Peptidase_S26"/>
    <property type="match status" value="1"/>
</dbReference>
<organism evidence="6 7">
    <name type="scientific">Marinimicrobium koreense</name>
    <dbReference type="NCBI Taxonomy" id="306545"/>
    <lineage>
        <taxon>Bacteria</taxon>
        <taxon>Pseudomonadati</taxon>
        <taxon>Pseudomonadota</taxon>
        <taxon>Gammaproteobacteria</taxon>
        <taxon>Cellvibrionales</taxon>
        <taxon>Cellvibrionaceae</taxon>
        <taxon>Marinimicrobium</taxon>
    </lineage>
</organism>
<keyword evidence="4" id="KW-0732">Signal</keyword>
<dbReference type="CDD" id="cd06530">
    <property type="entry name" value="S26_SPase_I"/>
    <property type="match status" value="1"/>
</dbReference>
<comment type="caution">
    <text evidence="6">The sequence shown here is derived from an EMBL/GenBank/DDBJ whole genome shotgun (WGS) entry which is preliminary data.</text>
</comment>
<dbReference type="PRINTS" id="PR00727">
    <property type="entry name" value="LEADERPTASE"/>
</dbReference>
<protein>
    <recommendedName>
        <fullName evidence="2 3">Signal peptidase I</fullName>
        <ecNumber evidence="3">3.4.21.89</ecNumber>
    </recommendedName>
</protein>
<comment type="similarity">
    <text evidence="1 3">Belongs to the peptidase S26 family.</text>
</comment>
<dbReference type="Proteomes" id="UP000273643">
    <property type="component" value="Unassembled WGS sequence"/>
</dbReference>
<dbReference type="EMBL" id="RJUK01000001">
    <property type="protein sequence ID" value="ROQ21303.1"/>
    <property type="molecule type" value="Genomic_DNA"/>
</dbReference>
<gene>
    <name evidence="6" type="ORF">EDC38_1926</name>
</gene>
<feature type="chain" id="PRO_5018254647" description="Signal peptidase I" evidence="4">
    <location>
        <begin position="22"/>
        <end position="166"/>
    </location>
</feature>
<dbReference type="SUPFAM" id="SSF51306">
    <property type="entry name" value="LexA/Signal peptidase"/>
    <property type="match status" value="1"/>
</dbReference>
<dbReference type="InterPro" id="IPR019533">
    <property type="entry name" value="Peptidase_S26"/>
</dbReference>
<evidence type="ECO:0000256" key="3">
    <source>
        <dbReference type="RuleBase" id="RU362042"/>
    </source>
</evidence>
<keyword evidence="7" id="KW-1185">Reference proteome</keyword>
<keyword evidence="3" id="KW-0378">Hydrolase</keyword>
<dbReference type="AlphaFoldDB" id="A0A3N1NYL5"/>
<dbReference type="Gene3D" id="2.10.109.10">
    <property type="entry name" value="Umud Fragment, subunit A"/>
    <property type="match status" value="1"/>
</dbReference>
<dbReference type="NCBIfam" id="TIGR02227">
    <property type="entry name" value="sigpep_I_bact"/>
    <property type="match status" value="1"/>
</dbReference>
<feature type="signal peptide" evidence="4">
    <location>
        <begin position="1"/>
        <end position="21"/>
    </location>
</feature>
<dbReference type="EC" id="3.4.21.89" evidence="3"/>
<proteinExistence type="inferred from homology"/>
<keyword evidence="3" id="KW-0645">Protease</keyword>
<reference evidence="6 7" key="1">
    <citation type="submission" date="2018-11" db="EMBL/GenBank/DDBJ databases">
        <title>Genomic Encyclopedia of Type Strains, Phase IV (KMG-IV): sequencing the most valuable type-strain genomes for metagenomic binning, comparative biology and taxonomic classification.</title>
        <authorList>
            <person name="Goeker M."/>
        </authorList>
    </citation>
    <scope>NUCLEOTIDE SEQUENCE [LARGE SCALE GENOMIC DNA]</scope>
    <source>
        <strain evidence="6 7">DSM 16974</strain>
    </source>
</reference>